<comment type="caution">
    <text evidence="18">The sequence shown here is derived from an EMBL/GenBank/DDBJ whole genome shotgun (WGS) entry which is preliminary data.</text>
</comment>
<dbReference type="SFLD" id="SFLDG01168">
    <property type="entry name" value="Ferric_reductase_subgroup_(FRE"/>
    <property type="match status" value="1"/>
</dbReference>
<organism evidence="18 19">
    <name type="scientific">Nepenthes gracilis</name>
    <name type="common">Slender pitcher plant</name>
    <dbReference type="NCBI Taxonomy" id="150966"/>
    <lineage>
        <taxon>Eukaryota</taxon>
        <taxon>Viridiplantae</taxon>
        <taxon>Streptophyta</taxon>
        <taxon>Embryophyta</taxon>
        <taxon>Tracheophyta</taxon>
        <taxon>Spermatophyta</taxon>
        <taxon>Magnoliopsida</taxon>
        <taxon>eudicotyledons</taxon>
        <taxon>Gunneridae</taxon>
        <taxon>Pentapetalae</taxon>
        <taxon>Caryophyllales</taxon>
        <taxon>Nepenthaceae</taxon>
        <taxon>Nepenthes</taxon>
    </lineage>
</organism>
<gene>
    <name evidence="18" type="ORF">Nepgr_019110</name>
</gene>
<keyword evidence="10" id="KW-0560">Oxidoreductase</keyword>
<dbReference type="InterPro" id="IPR013121">
    <property type="entry name" value="Fe_red_NAD-bd_6"/>
</dbReference>
<keyword evidence="11" id="KW-0408">Iron</keyword>
<evidence type="ECO:0000256" key="7">
    <source>
        <dbReference type="ARBA" id="ARBA00022723"/>
    </source>
</evidence>
<dbReference type="InterPro" id="IPR017938">
    <property type="entry name" value="Riboflavin_synthase-like_b-brl"/>
</dbReference>
<dbReference type="PRINTS" id="PR00466">
    <property type="entry name" value="GP91PHOX"/>
</dbReference>
<accession>A0AAD3SV98</accession>
<feature type="transmembrane region" description="Helical" evidence="16">
    <location>
        <begin position="105"/>
        <end position="133"/>
    </location>
</feature>
<keyword evidence="8" id="KW-0274">FAD</keyword>
<dbReference type="Proteomes" id="UP001279734">
    <property type="component" value="Unassembled WGS sequence"/>
</dbReference>
<comment type="similarity">
    <text evidence="3">Belongs to the ferric reductase (FRE) family.</text>
</comment>
<evidence type="ECO:0000256" key="4">
    <source>
        <dbReference type="ARBA" id="ARBA00022448"/>
    </source>
</evidence>
<evidence type="ECO:0000256" key="3">
    <source>
        <dbReference type="ARBA" id="ARBA00006278"/>
    </source>
</evidence>
<keyword evidence="4" id="KW-0813">Transport</keyword>
<dbReference type="GO" id="GO:0140618">
    <property type="term" value="F:ferric-chelate reductase (NADH) activity"/>
    <property type="evidence" value="ECO:0007669"/>
    <property type="project" value="UniProtKB-EC"/>
</dbReference>
<dbReference type="Gene3D" id="3.40.50.80">
    <property type="entry name" value="Nucleotide-binding domain of ferredoxin-NADP reductase (FNR) module"/>
    <property type="match status" value="1"/>
</dbReference>
<feature type="transmembrane region" description="Helical" evidence="16">
    <location>
        <begin position="164"/>
        <end position="184"/>
    </location>
</feature>
<sequence>MDGRVRIARRGIWTVTMMVCVGYIMMWMAMPTAVYLTTWLPKLRSQLNSTYFSSQGTNLLIYTFPVLFVAVAGSLYLHLGAKLPYSEPDREAAKKNRLGRWRRPLMVRGPLGIVSGIELAFFSMFIALLVWSFSTYLHFFFSKISPSQIEDDGGTLWKAKLDRAALSLGILGNVCLSFLFFPVTRGSSVLPLFGLTSEGSIKYHVWLGHLVMLLFAAHGVSYLLLWALTGRLWEVLKWQHVGVANIPGELSLLVGLCLWATTFPSIRRRFFELFFYTHYLYILFVFFFFLHIGISYACIMLPGFYLFMIDRYLRFLQSRSRVCLISARVLPCETLELNFSKSPDLNYTPTSLLFINVPSISKLQWHPFTISSSSSLEQETVSVVVKAEGSWTRKLYEMVAFSPADRLEVSIEGPYGPTSTHFLRHDLLVMVSGGSGITPFFSIIRELIYGKTTLKWKIPKLLVICAFKKSSDLTMLDLLLPISDIPSNLSDFDLHIEAYVTRERELRTEDLKPMRAVWFKPSASDLRFGSKKEIQLQRSKLQTPTKNLQQTPMSRESQFYNPNTELESLPHRSLVESTNVHYGERPDLKRLLFDCKGSSIGILVSGPKKMRHEVAAICSSGLADNLQFESISFTW</sequence>
<dbReference type="FunFam" id="3.40.50.80:FF:000039">
    <property type="entry name" value="Ferric reduction oxidase 3"/>
    <property type="match status" value="1"/>
</dbReference>
<evidence type="ECO:0000256" key="2">
    <source>
        <dbReference type="ARBA" id="ARBA00004141"/>
    </source>
</evidence>
<evidence type="ECO:0000256" key="11">
    <source>
        <dbReference type="ARBA" id="ARBA00023004"/>
    </source>
</evidence>
<feature type="transmembrane region" description="Helical" evidence="16">
    <location>
        <begin position="248"/>
        <end position="266"/>
    </location>
</feature>
<evidence type="ECO:0000256" key="16">
    <source>
        <dbReference type="SAM" id="Phobius"/>
    </source>
</evidence>
<dbReference type="GO" id="GO:0006811">
    <property type="term" value="P:monoatomic ion transport"/>
    <property type="evidence" value="ECO:0007669"/>
    <property type="project" value="UniProtKB-KW"/>
</dbReference>
<dbReference type="PANTHER" id="PTHR11972">
    <property type="entry name" value="NADPH OXIDASE"/>
    <property type="match status" value="1"/>
</dbReference>
<dbReference type="SUPFAM" id="SSF63380">
    <property type="entry name" value="Riboflavin synthase domain-like"/>
    <property type="match status" value="1"/>
</dbReference>
<keyword evidence="5" id="KW-0285">Flavoprotein</keyword>
<keyword evidence="6 16" id="KW-0812">Transmembrane</keyword>
<evidence type="ECO:0000256" key="9">
    <source>
        <dbReference type="ARBA" id="ARBA00022989"/>
    </source>
</evidence>
<dbReference type="InterPro" id="IPR017927">
    <property type="entry name" value="FAD-bd_FR_type"/>
</dbReference>
<feature type="transmembrane region" description="Helical" evidence="16">
    <location>
        <begin position="12"/>
        <end position="39"/>
    </location>
</feature>
<evidence type="ECO:0000313" key="19">
    <source>
        <dbReference type="Proteomes" id="UP001279734"/>
    </source>
</evidence>
<dbReference type="SFLD" id="SFLDS00052">
    <property type="entry name" value="Ferric_Reductase_Domain"/>
    <property type="match status" value="1"/>
</dbReference>
<dbReference type="InterPro" id="IPR013112">
    <property type="entry name" value="FAD-bd_8"/>
</dbReference>
<protein>
    <recommendedName>
        <fullName evidence="15">ferric-chelate reductase (NADH)</fullName>
        <ecNumber evidence="15">1.16.1.7</ecNumber>
    </recommendedName>
</protein>
<dbReference type="InterPro" id="IPR000778">
    <property type="entry name" value="Cyt_b245_heavy_chain"/>
</dbReference>
<dbReference type="PANTHER" id="PTHR11972:SF41">
    <property type="entry name" value="FERRIC REDUCTION OXIDASE 2"/>
    <property type="match status" value="1"/>
</dbReference>
<name>A0AAD3SV98_NEPGR</name>
<dbReference type="Pfam" id="PF08022">
    <property type="entry name" value="FAD_binding_8"/>
    <property type="match status" value="1"/>
</dbReference>
<comment type="catalytic activity">
    <reaction evidence="14">
        <text>2 a Fe(II)-siderophore + NAD(+) + H(+) = 2 a Fe(III)-siderophore + NADH</text>
        <dbReference type="Rhea" id="RHEA:15061"/>
        <dbReference type="Rhea" id="RHEA-COMP:11342"/>
        <dbReference type="Rhea" id="RHEA-COMP:11344"/>
        <dbReference type="ChEBI" id="CHEBI:15378"/>
        <dbReference type="ChEBI" id="CHEBI:29033"/>
        <dbReference type="ChEBI" id="CHEBI:29034"/>
        <dbReference type="ChEBI" id="CHEBI:57540"/>
        <dbReference type="ChEBI" id="CHEBI:57945"/>
        <dbReference type="EC" id="1.16.1.7"/>
    </reaction>
</comment>
<evidence type="ECO:0000256" key="12">
    <source>
        <dbReference type="ARBA" id="ARBA00023065"/>
    </source>
</evidence>
<evidence type="ECO:0000313" key="18">
    <source>
        <dbReference type="EMBL" id="GMH17269.1"/>
    </source>
</evidence>
<evidence type="ECO:0000256" key="5">
    <source>
        <dbReference type="ARBA" id="ARBA00022630"/>
    </source>
</evidence>
<dbReference type="PROSITE" id="PS51384">
    <property type="entry name" value="FAD_FR"/>
    <property type="match status" value="1"/>
</dbReference>
<dbReference type="Pfam" id="PF01794">
    <property type="entry name" value="Ferric_reduct"/>
    <property type="match status" value="1"/>
</dbReference>
<comment type="subcellular location">
    <subcellularLocation>
        <location evidence="2">Membrane</location>
        <topology evidence="2">Multi-pass membrane protein</topology>
    </subcellularLocation>
</comment>
<dbReference type="EMBL" id="BSYO01000017">
    <property type="protein sequence ID" value="GMH17269.1"/>
    <property type="molecule type" value="Genomic_DNA"/>
</dbReference>
<evidence type="ECO:0000256" key="15">
    <source>
        <dbReference type="ARBA" id="ARBA00066905"/>
    </source>
</evidence>
<keyword evidence="12" id="KW-0406">Ion transport</keyword>
<evidence type="ECO:0000256" key="8">
    <source>
        <dbReference type="ARBA" id="ARBA00022827"/>
    </source>
</evidence>
<dbReference type="GO" id="GO:0046872">
    <property type="term" value="F:metal ion binding"/>
    <property type="evidence" value="ECO:0007669"/>
    <property type="project" value="UniProtKB-KW"/>
</dbReference>
<evidence type="ECO:0000256" key="10">
    <source>
        <dbReference type="ARBA" id="ARBA00023002"/>
    </source>
</evidence>
<evidence type="ECO:0000256" key="14">
    <source>
        <dbReference type="ARBA" id="ARBA00050970"/>
    </source>
</evidence>
<feature type="domain" description="FAD-binding FR-type" evidence="17">
    <location>
        <begin position="317"/>
        <end position="421"/>
    </location>
</feature>
<evidence type="ECO:0000256" key="13">
    <source>
        <dbReference type="ARBA" id="ARBA00023136"/>
    </source>
</evidence>
<dbReference type="SUPFAM" id="SSF52343">
    <property type="entry name" value="Ferredoxin reductase-like, C-terminal NADP-linked domain"/>
    <property type="match status" value="1"/>
</dbReference>
<feature type="transmembrane region" description="Helical" evidence="16">
    <location>
        <begin position="205"/>
        <end position="228"/>
    </location>
</feature>
<dbReference type="InterPro" id="IPR039261">
    <property type="entry name" value="FNR_nucleotide-bd"/>
</dbReference>
<dbReference type="Pfam" id="PF08030">
    <property type="entry name" value="NAD_binding_6"/>
    <property type="match status" value="1"/>
</dbReference>
<reference evidence="18" key="1">
    <citation type="submission" date="2023-05" db="EMBL/GenBank/DDBJ databases">
        <title>Nepenthes gracilis genome sequencing.</title>
        <authorList>
            <person name="Fukushima K."/>
        </authorList>
    </citation>
    <scope>NUCLEOTIDE SEQUENCE</scope>
    <source>
        <strain evidence="18">SING2019-196</strain>
    </source>
</reference>
<dbReference type="InterPro" id="IPR013130">
    <property type="entry name" value="Fe3_Rdtase_TM_dom"/>
</dbReference>
<keyword evidence="9 16" id="KW-1133">Transmembrane helix</keyword>
<evidence type="ECO:0000256" key="6">
    <source>
        <dbReference type="ARBA" id="ARBA00022692"/>
    </source>
</evidence>
<dbReference type="CDD" id="cd06186">
    <property type="entry name" value="NOX_Duox_like_FAD_NADP"/>
    <property type="match status" value="1"/>
</dbReference>
<proteinExistence type="inferred from homology"/>
<evidence type="ECO:0000256" key="1">
    <source>
        <dbReference type="ARBA" id="ARBA00001974"/>
    </source>
</evidence>
<evidence type="ECO:0000259" key="17">
    <source>
        <dbReference type="PROSITE" id="PS51384"/>
    </source>
</evidence>
<dbReference type="GO" id="GO:0005886">
    <property type="term" value="C:plasma membrane"/>
    <property type="evidence" value="ECO:0007669"/>
    <property type="project" value="TreeGrafter"/>
</dbReference>
<dbReference type="InterPro" id="IPR050369">
    <property type="entry name" value="RBOH/FRE"/>
</dbReference>
<feature type="transmembrane region" description="Helical" evidence="16">
    <location>
        <begin position="59"/>
        <end position="79"/>
    </location>
</feature>
<comment type="cofactor">
    <cofactor evidence="1">
        <name>FAD</name>
        <dbReference type="ChEBI" id="CHEBI:57692"/>
    </cofactor>
</comment>
<dbReference type="EC" id="1.16.1.7" evidence="15"/>
<dbReference type="AlphaFoldDB" id="A0AAD3SV98"/>
<keyword evidence="7" id="KW-0479">Metal-binding</keyword>
<feature type="transmembrane region" description="Helical" evidence="16">
    <location>
        <begin position="278"/>
        <end position="308"/>
    </location>
</feature>
<keyword evidence="19" id="KW-1185">Reference proteome</keyword>
<keyword evidence="13 16" id="KW-0472">Membrane</keyword>